<dbReference type="AlphaFoldDB" id="A0A2K4YDG2"/>
<evidence type="ECO:0000256" key="2">
    <source>
        <dbReference type="ARBA" id="ARBA00023002"/>
    </source>
</evidence>
<dbReference type="PANTHER" id="PTHR44196">
    <property type="entry name" value="DEHYDROGENASE/REDUCTASE SDR FAMILY MEMBER 7B"/>
    <property type="match status" value="1"/>
</dbReference>
<sequence length="248" mass="26416">VKVEGKLAVVTGGSAGIGLAITKALRTAGADVLIVGRNGARLQAVQDIDPHIRTVTADLRDSAERTRLVDQLSGGRPLDILINNAGTMTRIDLRDSTAQTVMDDEVAVDLLAPMHLSIALLPLLLDRSEGAIVNVTTGLIYAPLAANPGYSAAKAGMHAFTQALRQQTRKGRLQVMEVLPPTVDTELTRGYGGPKIAPAAVGKAVVRGLTTGRTELRIGQVKFLYPMSRLMPNGTFSIMNRFVTQEQN</sequence>
<organism evidence="4 5">
    <name type="scientific">Mycobacterium ahvazicum</name>
    <dbReference type="NCBI Taxonomy" id="1964395"/>
    <lineage>
        <taxon>Bacteria</taxon>
        <taxon>Bacillati</taxon>
        <taxon>Actinomycetota</taxon>
        <taxon>Actinomycetes</taxon>
        <taxon>Mycobacteriales</taxon>
        <taxon>Mycobacteriaceae</taxon>
        <taxon>Mycobacterium</taxon>
        <taxon>Mycobacterium simiae complex</taxon>
    </lineage>
</organism>
<dbReference type="InterPro" id="IPR002347">
    <property type="entry name" value="SDR_fam"/>
</dbReference>
<keyword evidence="5" id="KW-1185">Reference proteome</keyword>
<dbReference type="InterPro" id="IPR036291">
    <property type="entry name" value="NAD(P)-bd_dom_sf"/>
</dbReference>
<keyword evidence="2" id="KW-0560">Oxidoreductase</keyword>
<accession>A0A2K4YDG2</accession>
<protein>
    <submittedName>
        <fullName evidence="4">KR domain-containing protein</fullName>
    </submittedName>
</protein>
<name>A0A2K4YDG2_9MYCO</name>
<proteinExistence type="inferred from homology"/>
<dbReference type="GO" id="GO:0016020">
    <property type="term" value="C:membrane"/>
    <property type="evidence" value="ECO:0007669"/>
    <property type="project" value="TreeGrafter"/>
</dbReference>
<reference evidence="4" key="1">
    <citation type="submission" date="2018-01" db="EMBL/GenBank/DDBJ databases">
        <authorList>
            <consortium name="Urmite Genomes"/>
        </authorList>
    </citation>
    <scope>NUCLEOTIDE SEQUENCE [LARGE SCALE GENOMIC DNA]</scope>
    <source>
        <strain evidence="4">AFP003</strain>
    </source>
</reference>
<dbReference type="PRINTS" id="PR00081">
    <property type="entry name" value="GDHRDH"/>
</dbReference>
<evidence type="ECO:0000256" key="1">
    <source>
        <dbReference type="ARBA" id="ARBA00006484"/>
    </source>
</evidence>
<dbReference type="SUPFAM" id="SSF51735">
    <property type="entry name" value="NAD(P)-binding Rossmann-fold domains"/>
    <property type="match status" value="1"/>
</dbReference>
<gene>
    <name evidence="4" type="ORF">MAAFP003_3514</name>
</gene>
<dbReference type="Gene3D" id="3.40.50.720">
    <property type="entry name" value="NAD(P)-binding Rossmann-like Domain"/>
    <property type="match status" value="1"/>
</dbReference>
<evidence type="ECO:0000313" key="4">
    <source>
        <dbReference type="EMBL" id="SOX54835.1"/>
    </source>
</evidence>
<feature type="non-terminal residue" evidence="4">
    <location>
        <position position="1"/>
    </location>
</feature>
<dbReference type="GO" id="GO:0016491">
    <property type="term" value="F:oxidoreductase activity"/>
    <property type="evidence" value="ECO:0007669"/>
    <property type="project" value="UniProtKB-KW"/>
</dbReference>
<evidence type="ECO:0000256" key="3">
    <source>
        <dbReference type="RuleBase" id="RU000363"/>
    </source>
</evidence>
<dbReference type="PANTHER" id="PTHR44196:SF1">
    <property type="entry name" value="DEHYDROGENASE_REDUCTASE SDR FAMILY MEMBER 7B"/>
    <property type="match status" value="1"/>
</dbReference>
<dbReference type="Pfam" id="PF00106">
    <property type="entry name" value="adh_short"/>
    <property type="match status" value="1"/>
</dbReference>
<comment type="caution">
    <text evidence="4">The sequence shown here is derived from an EMBL/GenBank/DDBJ whole genome shotgun (WGS) entry which is preliminary data.</text>
</comment>
<dbReference type="Proteomes" id="UP000236318">
    <property type="component" value="Unassembled WGS sequence"/>
</dbReference>
<dbReference type="PRINTS" id="PR00080">
    <property type="entry name" value="SDRFAMILY"/>
</dbReference>
<evidence type="ECO:0000313" key="5">
    <source>
        <dbReference type="Proteomes" id="UP000236318"/>
    </source>
</evidence>
<dbReference type="EMBL" id="FXEG02000003">
    <property type="protein sequence ID" value="SOX54835.1"/>
    <property type="molecule type" value="Genomic_DNA"/>
</dbReference>
<comment type="similarity">
    <text evidence="1 3">Belongs to the short-chain dehydrogenases/reductases (SDR) family.</text>
</comment>